<dbReference type="SUPFAM" id="SSF53335">
    <property type="entry name" value="S-adenosyl-L-methionine-dependent methyltransferases"/>
    <property type="match status" value="1"/>
</dbReference>
<name>A0A5B8NPW9_9CHRO</name>
<evidence type="ECO:0000313" key="6">
    <source>
        <dbReference type="Proteomes" id="UP000318453"/>
    </source>
</evidence>
<dbReference type="PANTHER" id="PTHR47313:SF1">
    <property type="entry name" value="RIBOSOMAL RNA LARGE SUBUNIT METHYLTRANSFERASE K_L"/>
    <property type="match status" value="1"/>
</dbReference>
<keyword evidence="1 5" id="KW-0489">Methyltransferase</keyword>
<protein>
    <submittedName>
        <fullName evidence="5">RNA methyltransferase</fullName>
    </submittedName>
</protein>
<dbReference type="Gene3D" id="3.40.50.150">
    <property type="entry name" value="Vaccinia Virus protein VP39"/>
    <property type="match status" value="1"/>
</dbReference>
<dbReference type="GO" id="GO:0008990">
    <property type="term" value="F:rRNA (guanine-N2-)-methyltransferase activity"/>
    <property type="evidence" value="ECO:0007669"/>
    <property type="project" value="TreeGrafter"/>
</dbReference>
<evidence type="ECO:0000256" key="2">
    <source>
        <dbReference type="ARBA" id="ARBA00022679"/>
    </source>
</evidence>
<dbReference type="InterPro" id="IPR053943">
    <property type="entry name" value="RlmKL-like_Mtase_CS"/>
</dbReference>
<dbReference type="InterPro" id="IPR002052">
    <property type="entry name" value="DNA_methylase_N6_adenine_CS"/>
</dbReference>
<dbReference type="Gene3D" id="3.30.2130.30">
    <property type="match status" value="1"/>
</dbReference>
<sequence>MNQYFATVARGLEEIAAQELEALGAKKVNPTFTGIEFQGDQKLLYQINLWSRLIFRVLVPIQKFPCHNAKQLYQGVQSVNWEKYLSPEQSLMVHCTGKNKQLNHTHFSALQVKNAIADQQRDYFGKRSDVNLENPDLIINLHIKDTYAILSLDSTGESLHRRGYRPAMGVAPLKETFAAALLQMTDWETHLPLLDPMCGSGTFLIEAGLQSLNIAPGLFRKQFAFEKWSDFNPQLWQQLKREARQQQRSELPAGIYGRDRASEMLKQAKTNAKNCNLNHHLDLAQIDLENLEPPSEQGIIICNPPYGKRLGEVKELGQLYKQLGDVFKQRFKGWIAYVLSGNKELTKQIGLRTSKRIPAYNGSIPCTLLRYEIM</sequence>
<dbReference type="CDD" id="cd11715">
    <property type="entry name" value="THUMP_AdoMetMT"/>
    <property type="match status" value="1"/>
</dbReference>
<dbReference type="Proteomes" id="UP000318453">
    <property type="component" value="Chromosome"/>
</dbReference>
<dbReference type="InterPro" id="IPR029063">
    <property type="entry name" value="SAM-dependent_MTases_sf"/>
</dbReference>
<dbReference type="PANTHER" id="PTHR47313">
    <property type="entry name" value="RIBOSOMAL RNA LARGE SUBUNIT METHYLTRANSFERASE K/L"/>
    <property type="match status" value="1"/>
</dbReference>
<feature type="domain" description="THUMP" evidence="4">
    <location>
        <begin position="43"/>
        <end position="154"/>
    </location>
</feature>
<dbReference type="Pfam" id="PF22020">
    <property type="entry name" value="RlmL_1st"/>
    <property type="match status" value="1"/>
</dbReference>
<evidence type="ECO:0000256" key="1">
    <source>
        <dbReference type="ARBA" id="ARBA00022603"/>
    </source>
</evidence>
<dbReference type="Pfam" id="PF01170">
    <property type="entry name" value="UPF0020"/>
    <property type="match status" value="1"/>
</dbReference>
<dbReference type="InterPro" id="IPR004114">
    <property type="entry name" value="THUMP_dom"/>
</dbReference>
<keyword evidence="2 5" id="KW-0808">Transferase</keyword>
<dbReference type="SMART" id="SM00981">
    <property type="entry name" value="THUMP"/>
    <property type="match status" value="1"/>
</dbReference>
<keyword evidence="3" id="KW-0694">RNA-binding</keyword>
<dbReference type="PROSITE" id="PS00092">
    <property type="entry name" value="N6_MTASE"/>
    <property type="match status" value="1"/>
</dbReference>
<gene>
    <name evidence="5" type="ORF">FRE64_11815</name>
</gene>
<evidence type="ECO:0000313" key="5">
    <source>
        <dbReference type="EMBL" id="QDZ40581.1"/>
    </source>
</evidence>
<reference evidence="5 6" key="1">
    <citation type="submission" date="2019-08" db="EMBL/GenBank/DDBJ databases">
        <title>Carotenoids and Carotenoid Binding Proteins in the Halophilic Cyanobacterium Euhalothece sp. ZM00.</title>
        <authorList>
            <person name="Cho S.M."/>
            <person name="Song J.Y."/>
            <person name="Park Y.-I."/>
        </authorList>
    </citation>
    <scope>NUCLEOTIDE SEQUENCE [LARGE SCALE GENOMIC DNA]</scope>
    <source>
        <strain evidence="5 6">Z-M001</strain>
    </source>
</reference>
<organism evidence="5 6">
    <name type="scientific">Euhalothece natronophila Z-M001</name>
    <dbReference type="NCBI Taxonomy" id="522448"/>
    <lineage>
        <taxon>Bacteria</taxon>
        <taxon>Bacillati</taxon>
        <taxon>Cyanobacteriota</taxon>
        <taxon>Cyanophyceae</taxon>
        <taxon>Oscillatoriophycideae</taxon>
        <taxon>Chroococcales</taxon>
        <taxon>Halothecacae</taxon>
        <taxon>Halothece cluster</taxon>
        <taxon>Euhalothece</taxon>
    </lineage>
</organism>
<dbReference type="InterPro" id="IPR054170">
    <property type="entry name" value="RlmL_1st"/>
</dbReference>
<dbReference type="PRINTS" id="PR00507">
    <property type="entry name" value="N12N6MTFRASE"/>
</dbReference>
<keyword evidence="6" id="KW-1185">Reference proteome</keyword>
<dbReference type="AlphaFoldDB" id="A0A5B8NPW9"/>
<dbReference type="KEGG" id="enn:FRE64_11815"/>
<proteinExistence type="predicted"/>
<dbReference type="InterPro" id="IPR000241">
    <property type="entry name" value="RlmKL-like_Mtase"/>
</dbReference>
<dbReference type="Pfam" id="PF02926">
    <property type="entry name" value="THUMP"/>
    <property type="match status" value="1"/>
</dbReference>
<dbReference type="GO" id="GO:0003723">
    <property type="term" value="F:RNA binding"/>
    <property type="evidence" value="ECO:0007669"/>
    <property type="project" value="UniProtKB-UniRule"/>
</dbReference>
<evidence type="ECO:0000256" key="3">
    <source>
        <dbReference type="PROSITE-ProRule" id="PRU00529"/>
    </source>
</evidence>
<evidence type="ECO:0000259" key="4">
    <source>
        <dbReference type="PROSITE" id="PS51165"/>
    </source>
</evidence>
<dbReference type="RefSeq" id="WP_146296430.1">
    <property type="nucleotide sequence ID" value="NZ_CP042326.1"/>
</dbReference>
<dbReference type="GO" id="GO:0070043">
    <property type="term" value="F:rRNA (guanine-N7-)-methyltransferase activity"/>
    <property type="evidence" value="ECO:0007669"/>
    <property type="project" value="TreeGrafter"/>
</dbReference>
<dbReference type="PROSITE" id="PS01261">
    <property type="entry name" value="UPF0020"/>
    <property type="match status" value="1"/>
</dbReference>
<accession>A0A5B8NPW9</accession>
<dbReference type="EMBL" id="CP042326">
    <property type="protein sequence ID" value="QDZ40581.1"/>
    <property type="molecule type" value="Genomic_DNA"/>
</dbReference>
<dbReference type="OrthoDB" id="9809404at2"/>
<dbReference type="PROSITE" id="PS51165">
    <property type="entry name" value="THUMP"/>
    <property type="match status" value="1"/>
</dbReference>